<proteinExistence type="predicted"/>
<protein>
    <recommendedName>
        <fullName evidence="4">NADH-plastoquinone oxidoreductase subunit K</fullName>
    </recommendedName>
</protein>
<comment type="caution">
    <text evidence="2">The sequence shown here is derived from an EMBL/GenBank/DDBJ whole genome shotgun (WGS) entry which is preliminary data.</text>
</comment>
<evidence type="ECO:0000256" key="1">
    <source>
        <dbReference type="SAM" id="MobiDB-lite"/>
    </source>
</evidence>
<organism evidence="2 3">
    <name type="scientific">Rhododendron griersonianum</name>
    <dbReference type="NCBI Taxonomy" id="479676"/>
    <lineage>
        <taxon>Eukaryota</taxon>
        <taxon>Viridiplantae</taxon>
        <taxon>Streptophyta</taxon>
        <taxon>Embryophyta</taxon>
        <taxon>Tracheophyta</taxon>
        <taxon>Spermatophyta</taxon>
        <taxon>Magnoliopsida</taxon>
        <taxon>eudicotyledons</taxon>
        <taxon>Gunneridae</taxon>
        <taxon>Pentapetalae</taxon>
        <taxon>asterids</taxon>
        <taxon>Ericales</taxon>
        <taxon>Ericaceae</taxon>
        <taxon>Ericoideae</taxon>
        <taxon>Rhodoreae</taxon>
        <taxon>Rhododendron</taxon>
    </lineage>
</organism>
<keyword evidence="3" id="KW-1185">Reference proteome</keyword>
<name>A0AAV6LJE2_9ERIC</name>
<sequence>MTEQSIEAAEISGPEPSAMSGPRIPRSFFISNDSAQSIEPFEISGPQISDPGYDRLRMSSLKFGRTRAVGSFTIPYRFTSMIGLIFIEFIESTT</sequence>
<evidence type="ECO:0008006" key="4">
    <source>
        <dbReference type="Google" id="ProtNLM"/>
    </source>
</evidence>
<dbReference type="AlphaFoldDB" id="A0AAV6LJE2"/>
<feature type="region of interest" description="Disordered" evidence="1">
    <location>
        <begin position="1"/>
        <end position="24"/>
    </location>
</feature>
<reference evidence="2" key="1">
    <citation type="submission" date="2020-08" db="EMBL/GenBank/DDBJ databases">
        <title>Plant Genome Project.</title>
        <authorList>
            <person name="Zhang R.-G."/>
        </authorList>
    </citation>
    <scope>NUCLEOTIDE SEQUENCE</scope>
    <source>
        <strain evidence="2">WSP0</strain>
        <tissue evidence="2">Leaf</tissue>
    </source>
</reference>
<dbReference type="Proteomes" id="UP000823749">
    <property type="component" value="Chromosome 1"/>
</dbReference>
<dbReference type="EMBL" id="JACTNZ010000001">
    <property type="protein sequence ID" value="KAG5564917.1"/>
    <property type="molecule type" value="Genomic_DNA"/>
</dbReference>
<gene>
    <name evidence="2" type="ORF">RHGRI_000950</name>
</gene>
<evidence type="ECO:0000313" key="3">
    <source>
        <dbReference type="Proteomes" id="UP000823749"/>
    </source>
</evidence>
<accession>A0AAV6LJE2</accession>
<evidence type="ECO:0000313" key="2">
    <source>
        <dbReference type="EMBL" id="KAG5564917.1"/>
    </source>
</evidence>